<sequence>MKPKLKVFGVTGWKNNGKTTMVVRLVEELTSRGYKISTVKHAHHDFDIDHENTDSWRHRKSGAQEVAVVSSRRFALIHENKAEEETPLSRILELLSPCDLVIVEGYKRDSHDKLEVRRTGGKVGEPLNKSDTHIVAIASDKPVEEKHLPYFNIDDVQAIADFIVDHMKLEHKQEA</sequence>
<evidence type="ECO:0000313" key="2">
    <source>
        <dbReference type="EMBL" id="OLY42712.1"/>
    </source>
</evidence>
<protein>
    <submittedName>
        <fullName evidence="2">Molybdopterin-guanine dinucleotide biosynthesis protein B</fullName>
    </submittedName>
</protein>
<dbReference type="AlphaFoldDB" id="A0A1R0F720"/>
<dbReference type="InterPro" id="IPR052539">
    <property type="entry name" value="MGD_biosynthesis_adapter"/>
</dbReference>
<accession>A0A1R0F720</accession>
<reference evidence="2 3" key="1">
    <citation type="submission" date="2016-12" db="EMBL/GenBank/DDBJ databases">
        <title>Comparative genomics of Bartonella apis.</title>
        <authorList>
            <person name="Engel P."/>
        </authorList>
    </citation>
    <scope>NUCLEOTIDE SEQUENCE [LARGE SCALE GENOMIC DNA]</scope>
    <source>
        <strain evidence="2 3">PEB0149</strain>
    </source>
</reference>
<dbReference type="OrthoDB" id="9804758at2"/>
<comment type="caution">
    <text evidence="2">The sequence shown here is derived from an EMBL/GenBank/DDBJ whole genome shotgun (WGS) entry which is preliminary data.</text>
</comment>
<dbReference type="GO" id="GO:0005525">
    <property type="term" value="F:GTP binding"/>
    <property type="evidence" value="ECO:0007669"/>
    <property type="project" value="InterPro"/>
</dbReference>
<name>A0A1R0F720_9HYPH</name>
<dbReference type="Pfam" id="PF03205">
    <property type="entry name" value="MobB"/>
    <property type="match status" value="1"/>
</dbReference>
<dbReference type="SUPFAM" id="SSF52540">
    <property type="entry name" value="P-loop containing nucleoside triphosphate hydrolases"/>
    <property type="match status" value="1"/>
</dbReference>
<dbReference type="PANTHER" id="PTHR40072">
    <property type="entry name" value="MOLYBDOPTERIN-GUANINE DINUCLEOTIDE BIOSYNTHESIS ADAPTER PROTEIN-RELATED"/>
    <property type="match status" value="1"/>
</dbReference>
<evidence type="ECO:0000313" key="3">
    <source>
        <dbReference type="Proteomes" id="UP000187344"/>
    </source>
</evidence>
<dbReference type="EMBL" id="LXYT01000003">
    <property type="protein sequence ID" value="OLY42712.1"/>
    <property type="molecule type" value="Genomic_DNA"/>
</dbReference>
<feature type="domain" description="Molybdopterin-guanine dinucleotide biosynthesis protein B (MobB)" evidence="1">
    <location>
        <begin position="7"/>
        <end position="140"/>
    </location>
</feature>
<dbReference type="PANTHER" id="PTHR40072:SF1">
    <property type="entry name" value="MOLYBDOPTERIN-GUANINE DINUCLEOTIDE BIOSYNTHESIS ADAPTER PROTEIN"/>
    <property type="match status" value="1"/>
</dbReference>
<dbReference type="NCBIfam" id="TIGR00176">
    <property type="entry name" value="mobB"/>
    <property type="match status" value="1"/>
</dbReference>
<organism evidence="2 3">
    <name type="scientific">Bartonella apis</name>
    <dbReference type="NCBI Taxonomy" id="1686310"/>
    <lineage>
        <taxon>Bacteria</taxon>
        <taxon>Pseudomonadati</taxon>
        <taxon>Pseudomonadota</taxon>
        <taxon>Alphaproteobacteria</taxon>
        <taxon>Hyphomicrobiales</taxon>
        <taxon>Bartonellaceae</taxon>
        <taxon>Bartonella</taxon>
    </lineage>
</organism>
<keyword evidence="3" id="KW-1185">Reference proteome</keyword>
<evidence type="ECO:0000259" key="1">
    <source>
        <dbReference type="Pfam" id="PF03205"/>
    </source>
</evidence>
<dbReference type="GO" id="GO:0006777">
    <property type="term" value="P:Mo-molybdopterin cofactor biosynthetic process"/>
    <property type="evidence" value="ECO:0007669"/>
    <property type="project" value="InterPro"/>
</dbReference>
<dbReference type="InterPro" id="IPR027417">
    <property type="entry name" value="P-loop_NTPase"/>
</dbReference>
<dbReference type="InterPro" id="IPR004435">
    <property type="entry name" value="MobB_dom"/>
</dbReference>
<dbReference type="Proteomes" id="UP000187344">
    <property type="component" value="Unassembled WGS sequence"/>
</dbReference>
<proteinExistence type="predicted"/>
<dbReference type="RefSeq" id="WP_075870555.1">
    <property type="nucleotide sequence ID" value="NZ_CALYQA010000008.1"/>
</dbReference>
<dbReference type="Gene3D" id="3.40.50.300">
    <property type="entry name" value="P-loop containing nucleotide triphosphate hydrolases"/>
    <property type="match status" value="1"/>
</dbReference>
<dbReference type="CDD" id="cd03116">
    <property type="entry name" value="MobB"/>
    <property type="match status" value="1"/>
</dbReference>
<gene>
    <name evidence="2" type="ORF">PEB0149_001190</name>
</gene>